<evidence type="ECO:0000256" key="8">
    <source>
        <dbReference type="SAM" id="MobiDB-lite"/>
    </source>
</evidence>
<evidence type="ECO:0000256" key="6">
    <source>
        <dbReference type="ARBA" id="ARBA00022989"/>
    </source>
</evidence>
<evidence type="ECO:0000256" key="5">
    <source>
        <dbReference type="ARBA" id="ARBA00022971"/>
    </source>
</evidence>
<dbReference type="InterPro" id="IPR051539">
    <property type="entry name" value="T4SS-coupling_protein"/>
</dbReference>
<reference evidence="9" key="1">
    <citation type="submission" date="2024-06" db="EMBL/GenBank/DDBJ databases">
        <authorList>
            <person name="Li T."/>
            <person name="Gao R."/>
        </authorList>
    </citation>
    <scope>NUCLEOTIDE SEQUENCE</scope>
    <source>
        <strain evidence="9">ZPR4</strain>
    </source>
</reference>
<keyword evidence="4" id="KW-0812">Transmembrane</keyword>
<evidence type="ECO:0000256" key="3">
    <source>
        <dbReference type="ARBA" id="ARBA00022475"/>
    </source>
</evidence>
<dbReference type="EMBL" id="CP157967">
    <property type="protein sequence ID" value="XBU01029.1"/>
    <property type="molecule type" value="Genomic_DNA"/>
</dbReference>
<dbReference type="InterPro" id="IPR027417">
    <property type="entry name" value="P-loop_NTPase"/>
</dbReference>
<dbReference type="InterPro" id="IPR003688">
    <property type="entry name" value="TraG/VirD4"/>
</dbReference>
<dbReference type="SUPFAM" id="SSF52540">
    <property type="entry name" value="P-loop containing nucleoside triphosphate hydrolases"/>
    <property type="match status" value="1"/>
</dbReference>
<evidence type="ECO:0000256" key="1">
    <source>
        <dbReference type="ARBA" id="ARBA00004651"/>
    </source>
</evidence>
<keyword evidence="6" id="KW-1133">Transmembrane helix</keyword>
<protein>
    <submittedName>
        <fullName evidence="9">Type IV secretory system conjugative DNA transfer family protein</fullName>
    </submittedName>
</protein>
<sequence length="583" mass="64962">MDWGDTMTNKFDPFGDFQRQFSIATKFGNWGLKAGRHLRAKFTRGDIERMYGPEVADAVEAAIRSGRDPGPIIERAERDLAARQERERLVANPPPLYGSARWPTSQDLRQYLRPREAFDHPRSLLLGAFNDEGETKSAGLVHWDGDGHLLTIAPTRSGKGKTTIIPNLLRYQGSCVVLDPKGELFEATSAWRGKLGPVYRIAPLDGGCGKPVHRFDPVSRVRRPSDSRSIAQQMFPHDPKSPSFFADDVVGFMTGVIEYVRHKAPPHRRSLATVCQMASLKGASLLKVMKELETFPPSADAAKAVLEKDPQRGLKVLQETLSSKLYEWKDPDIQRSISGNDVSFESLKDQTATVYIEIPFDMMKTLSGWLRVVLKAALDAMLANPRIPEIPVLFMLDEFLNIGPFPEYRDAINTHAGAGVRLWFFLQNLYAIQEHYPGASWQPFLNCAVKQFFGVNDEETAKLIGSYLGHKTHAYMNTSGSANLSSHLGGWPSDASTNSGISMSESVQFLGRPLLTSDEVRELLGGWQGDGWRYGITDIAGTRPFKTGLVVHEKSETCRQRIGMISLGNDHERRKGESSQSQK</sequence>
<evidence type="ECO:0000256" key="7">
    <source>
        <dbReference type="ARBA" id="ARBA00023136"/>
    </source>
</evidence>
<keyword evidence="7" id="KW-0472">Membrane</keyword>
<name>A0AAU7SF14_9HYPH</name>
<evidence type="ECO:0000256" key="4">
    <source>
        <dbReference type="ARBA" id="ARBA00022692"/>
    </source>
</evidence>
<dbReference type="Gene3D" id="3.40.50.300">
    <property type="entry name" value="P-loop containing nucleotide triphosphate hydrolases"/>
    <property type="match status" value="1"/>
</dbReference>
<gene>
    <name evidence="9" type="ORF">ABOK31_05850</name>
</gene>
<comment type="subcellular location">
    <subcellularLocation>
        <location evidence="1">Cell membrane</location>
        <topology evidence="1">Multi-pass membrane protein</topology>
    </subcellularLocation>
</comment>
<comment type="similarity">
    <text evidence="2">Belongs to the VirD4/TraG family.</text>
</comment>
<evidence type="ECO:0000313" key="9">
    <source>
        <dbReference type="EMBL" id="XBU01029.1"/>
    </source>
</evidence>
<keyword evidence="3" id="KW-1003">Cell membrane</keyword>
<keyword evidence="5" id="KW-0184">Conjugation</keyword>
<proteinExistence type="inferred from homology"/>
<feature type="region of interest" description="Disordered" evidence="8">
    <location>
        <begin position="563"/>
        <end position="583"/>
    </location>
</feature>
<dbReference type="PANTHER" id="PTHR37937:SF1">
    <property type="entry name" value="CONJUGATIVE TRANSFER: DNA TRANSPORT"/>
    <property type="match status" value="1"/>
</dbReference>
<dbReference type="CDD" id="cd01127">
    <property type="entry name" value="TrwB_TraG_TraD_VirD4"/>
    <property type="match status" value="2"/>
</dbReference>
<accession>A0AAU7SF14</accession>
<organism evidence="9">
    <name type="scientific">Rhizobium sp. ZPR4</name>
    <dbReference type="NCBI Taxonomy" id="3158966"/>
    <lineage>
        <taxon>Bacteria</taxon>
        <taxon>Pseudomonadati</taxon>
        <taxon>Pseudomonadota</taxon>
        <taxon>Alphaproteobacteria</taxon>
        <taxon>Hyphomicrobiales</taxon>
        <taxon>Rhizobiaceae</taxon>
        <taxon>Rhizobium/Agrobacterium group</taxon>
        <taxon>Rhizobium</taxon>
    </lineage>
</organism>
<dbReference type="GO" id="GO:0005886">
    <property type="term" value="C:plasma membrane"/>
    <property type="evidence" value="ECO:0007669"/>
    <property type="project" value="UniProtKB-SubCell"/>
</dbReference>
<dbReference type="Pfam" id="PF02534">
    <property type="entry name" value="T4SS-DNA_transf"/>
    <property type="match status" value="1"/>
</dbReference>
<dbReference type="AlphaFoldDB" id="A0AAU7SF14"/>
<evidence type="ECO:0000256" key="2">
    <source>
        <dbReference type="ARBA" id="ARBA00008806"/>
    </source>
</evidence>
<dbReference type="RefSeq" id="WP_350019271.1">
    <property type="nucleotide sequence ID" value="NZ_CP157967.1"/>
</dbReference>
<dbReference type="PANTHER" id="PTHR37937">
    <property type="entry name" value="CONJUGATIVE TRANSFER: DNA TRANSPORT"/>
    <property type="match status" value="1"/>
</dbReference>